<protein>
    <recommendedName>
        <fullName evidence="1">DUF8207 domain-containing protein</fullName>
    </recommendedName>
</protein>
<dbReference type="PANTHER" id="PTHR35374:SF1">
    <property type="entry name" value="PROTEIN KINASE DOMAIN-CONTAINING PROTEIN"/>
    <property type="match status" value="1"/>
</dbReference>
<evidence type="ECO:0000259" key="1">
    <source>
        <dbReference type="Pfam" id="PF26634"/>
    </source>
</evidence>
<dbReference type="Pfam" id="PF26634">
    <property type="entry name" value="DUF8207"/>
    <property type="match status" value="1"/>
</dbReference>
<keyword evidence="3" id="KW-1185">Reference proteome</keyword>
<reference evidence="2" key="1">
    <citation type="submission" date="2021-12" db="EMBL/GenBank/DDBJ databases">
        <authorList>
            <person name="King R."/>
        </authorList>
    </citation>
    <scope>NUCLEOTIDE SEQUENCE</scope>
</reference>
<dbReference type="EMBL" id="OV121136">
    <property type="protein sequence ID" value="CAH0556565.1"/>
    <property type="molecule type" value="Genomic_DNA"/>
</dbReference>
<dbReference type="Proteomes" id="UP001154078">
    <property type="component" value="Chromosome 5"/>
</dbReference>
<name>A0A9P0FJ37_BRAAE</name>
<evidence type="ECO:0000313" key="2">
    <source>
        <dbReference type="EMBL" id="CAH0556565.1"/>
    </source>
</evidence>
<accession>A0A9P0FJ37</accession>
<dbReference type="OrthoDB" id="6775587at2759"/>
<evidence type="ECO:0000313" key="3">
    <source>
        <dbReference type="Proteomes" id="UP001154078"/>
    </source>
</evidence>
<organism evidence="2 3">
    <name type="scientific">Brassicogethes aeneus</name>
    <name type="common">Rape pollen beetle</name>
    <name type="synonym">Meligethes aeneus</name>
    <dbReference type="NCBI Taxonomy" id="1431903"/>
    <lineage>
        <taxon>Eukaryota</taxon>
        <taxon>Metazoa</taxon>
        <taxon>Ecdysozoa</taxon>
        <taxon>Arthropoda</taxon>
        <taxon>Hexapoda</taxon>
        <taxon>Insecta</taxon>
        <taxon>Pterygota</taxon>
        <taxon>Neoptera</taxon>
        <taxon>Endopterygota</taxon>
        <taxon>Coleoptera</taxon>
        <taxon>Polyphaga</taxon>
        <taxon>Cucujiformia</taxon>
        <taxon>Nitidulidae</taxon>
        <taxon>Meligethinae</taxon>
        <taxon>Brassicogethes</taxon>
    </lineage>
</organism>
<feature type="domain" description="DUF8207" evidence="1">
    <location>
        <begin position="163"/>
        <end position="269"/>
    </location>
</feature>
<sequence>MDQKTITKKLIKKRKDIKTKLKALKLNRFQTEHVLQPFKQLISYSVQQNEPKVKLEKEDEKEKKFYTNKKNVGTSPIKTNKRDFGTSPVKHDETFEYSNIADHTLQDALQGSYIYDDSISQQNYQDIGDYINRDESFNLYLEDFDEIPREYVKKYIRDTESIFDTHYLNYDVITSKFRFGDSEMDFKGNDVVIKGKTMLVKDKIYKGTYGLYELLFKNRPNESLITPEDRENFKNIMQSTNAHKRNFIANEQTAGNRGEKYKYVIKPLLDEIVKESKEKQKKQVSKIRLPQPKRLAEYYDDEENDRATTSTTRRGRGLLMQYNNKPFEYVHWDDPNGITICRK</sequence>
<dbReference type="PANTHER" id="PTHR35374">
    <property type="entry name" value="CYCLIN-DEPENDENT KINASE 11A-LIKE"/>
    <property type="match status" value="1"/>
</dbReference>
<dbReference type="AlphaFoldDB" id="A0A9P0FJ37"/>
<proteinExistence type="predicted"/>
<dbReference type="InterPro" id="IPR058520">
    <property type="entry name" value="DUF8207"/>
</dbReference>
<gene>
    <name evidence="2" type="ORF">MELIAE_LOCUS7475</name>
</gene>